<evidence type="ECO:0000313" key="6">
    <source>
        <dbReference type="Proteomes" id="UP001596104"/>
    </source>
</evidence>
<organism evidence="5 6">
    <name type="scientific">Bosea vestrisii</name>
    <dbReference type="NCBI Taxonomy" id="151416"/>
    <lineage>
        <taxon>Bacteria</taxon>
        <taxon>Pseudomonadati</taxon>
        <taxon>Pseudomonadota</taxon>
        <taxon>Alphaproteobacteria</taxon>
        <taxon>Hyphomicrobiales</taxon>
        <taxon>Boseaceae</taxon>
        <taxon>Bosea</taxon>
    </lineage>
</organism>
<keyword evidence="3 4" id="KW-0143">Chaperone</keyword>
<name>A0ABW0H9Q3_9HYPH</name>
<comment type="subcellular location">
    <subcellularLocation>
        <location evidence="1 4">Cytoplasm</location>
    </subcellularLocation>
</comment>
<gene>
    <name evidence="4" type="primary">napD</name>
    <name evidence="5" type="ORF">ACFPPC_14765</name>
</gene>
<comment type="function">
    <text evidence="4">Chaperone for NapA, the catalytic subunit of the periplasmic nitrate reductase. It binds directly and specifically to the twin-arginine signal peptide of NapA, preventing premature interaction with the Tat translocase and premature export.</text>
</comment>
<dbReference type="PANTHER" id="PTHR38603">
    <property type="entry name" value="CHAPERONE NAPD"/>
    <property type="match status" value="1"/>
</dbReference>
<keyword evidence="2 4" id="KW-0963">Cytoplasm</keyword>
<evidence type="ECO:0000256" key="4">
    <source>
        <dbReference type="HAMAP-Rule" id="MF_02200"/>
    </source>
</evidence>
<comment type="caution">
    <text evidence="5">The sequence shown here is derived from an EMBL/GenBank/DDBJ whole genome shotgun (WGS) entry which is preliminary data.</text>
</comment>
<evidence type="ECO:0000256" key="3">
    <source>
        <dbReference type="ARBA" id="ARBA00023186"/>
    </source>
</evidence>
<reference evidence="6" key="1">
    <citation type="journal article" date="2019" name="Int. J. Syst. Evol. Microbiol.">
        <title>The Global Catalogue of Microorganisms (GCM) 10K type strain sequencing project: providing services to taxonomists for standard genome sequencing and annotation.</title>
        <authorList>
            <consortium name="The Broad Institute Genomics Platform"/>
            <consortium name="The Broad Institute Genome Sequencing Center for Infectious Disease"/>
            <person name="Wu L."/>
            <person name="Ma J."/>
        </authorList>
    </citation>
    <scope>NUCLEOTIDE SEQUENCE [LARGE SCALE GENOMIC DNA]</scope>
    <source>
        <strain evidence="6">CGMCC 1.16326</strain>
    </source>
</reference>
<accession>A0ABW0H9Q3</accession>
<keyword evidence="6" id="KW-1185">Reference proteome</keyword>
<dbReference type="RefSeq" id="WP_152016456.1">
    <property type="nucleotide sequence ID" value="NZ_JBHSLV010000024.1"/>
</dbReference>
<dbReference type="PANTHER" id="PTHR38603:SF1">
    <property type="entry name" value="CHAPERONE NAPD"/>
    <property type="match status" value="1"/>
</dbReference>
<comment type="subunit">
    <text evidence="4">Interacts with the cytoplasmic NapA precursor.</text>
</comment>
<comment type="similarity">
    <text evidence="4">Belongs to the NapD family.</text>
</comment>
<dbReference type="Proteomes" id="UP001596104">
    <property type="component" value="Unassembled WGS sequence"/>
</dbReference>
<proteinExistence type="inferred from homology"/>
<evidence type="ECO:0000313" key="5">
    <source>
        <dbReference type="EMBL" id="MFC5393906.1"/>
    </source>
</evidence>
<evidence type="ECO:0000256" key="2">
    <source>
        <dbReference type="ARBA" id="ARBA00022490"/>
    </source>
</evidence>
<protein>
    <recommendedName>
        <fullName evidence="4">Chaperone NapD</fullName>
    </recommendedName>
    <alternativeName>
        <fullName evidence="4">NapA signal peptide-binding chaperone NapD</fullName>
    </alternativeName>
</protein>
<dbReference type="HAMAP" id="MF_02200">
    <property type="entry name" value="NapD"/>
    <property type="match status" value="1"/>
</dbReference>
<dbReference type="EMBL" id="JBHSLV010000024">
    <property type="protein sequence ID" value="MFC5393906.1"/>
    <property type="molecule type" value="Genomic_DNA"/>
</dbReference>
<dbReference type="Pfam" id="PF03927">
    <property type="entry name" value="NapD"/>
    <property type="match status" value="1"/>
</dbReference>
<dbReference type="Gene3D" id="3.30.70.920">
    <property type="match status" value="1"/>
</dbReference>
<sequence length="115" mass="12611">MLTGKREIDRRKFLTGDILPERGPASARPQRFFHISSAVVTARPEQCAEIARLIATMPDTEVRAVEGSKIVVVMEGESSGEIGSRLTTMALMDGVFSANMVFEQIEPLDDSGDDR</sequence>
<evidence type="ECO:0000256" key="1">
    <source>
        <dbReference type="ARBA" id="ARBA00004496"/>
    </source>
</evidence>
<dbReference type="InterPro" id="IPR005623">
    <property type="entry name" value="Chaperone_NapD_NO3_reduct"/>
</dbReference>